<dbReference type="AlphaFoldDB" id="A0A317ZZG4"/>
<keyword evidence="2" id="KW-1185">Reference proteome</keyword>
<dbReference type="InterPro" id="IPR010995">
    <property type="entry name" value="DNA_repair_Rad51/TF_NusA_a-hlx"/>
</dbReference>
<gene>
    <name evidence="1" type="ORF">CTB96_01405</name>
</gene>
<proteinExistence type="predicted"/>
<dbReference type="SUPFAM" id="SSF47794">
    <property type="entry name" value="Rad51 N-terminal domain-like"/>
    <property type="match status" value="1"/>
</dbReference>
<dbReference type="Gene3D" id="1.10.150.20">
    <property type="entry name" value="5' to 3' exonuclease, C-terminal subdomain"/>
    <property type="match status" value="1"/>
</dbReference>
<dbReference type="GO" id="GO:0000166">
    <property type="term" value="F:nucleotide binding"/>
    <property type="evidence" value="ECO:0007669"/>
    <property type="project" value="InterPro"/>
</dbReference>
<dbReference type="RefSeq" id="WP_110125115.1">
    <property type="nucleotide sequence ID" value="NZ_QHLY01000004.1"/>
</dbReference>
<name>A0A317ZZG4_9MICO</name>
<sequence>MSDSTPLPKIGAPATRALATSGITSLDELRDQDLDALIDLHGVGPKAIRILKEALADEAGKPAS</sequence>
<dbReference type="OrthoDB" id="7950977at2"/>
<dbReference type="Pfam" id="PF14520">
    <property type="entry name" value="HHH_5"/>
    <property type="match status" value="1"/>
</dbReference>
<dbReference type="GO" id="GO:0003677">
    <property type="term" value="F:DNA binding"/>
    <property type="evidence" value="ECO:0007669"/>
    <property type="project" value="UniProtKB-KW"/>
</dbReference>
<accession>A0A317ZZG4</accession>
<keyword evidence="1" id="KW-0238">DNA-binding</keyword>
<reference evidence="1 2" key="1">
    <citation type="submission" date="2018-05" db="EMBL/GenBank/DDBJ databases">
        <title>Genetic diversity of glacier-inhabiting Cryobacterium bacteria in China and description of Cryobacterium mengkeensis sp. nov. and Arthrobacter glacialis sp. nov.</title>
        <authorList>
            <person name="Liu Q."/>
            <person name="Xin Y.-H."/>
        </authorList>
    </citation>
    <scope>NUCLEOTIDE SEQUENCE [LARGE SCALE GENOMIC DNA]</scope>
    <source>
        <strain evidence="1 2">SK-1</strain>
    </source>
</reference>
<evidence type="ECO:0000313" key="1">
    <source>
        <dbReference type="EMBL" id="PXA72787.1"/>
    </source>
</evidence>
<evidence type="ECO:0000313" key="2">
    <source>
        <dbReference type="Proteomes" id="UP000246722"/>
    </source>
</evidence>
<dbReference type="Proteomes" id="UP000246722">
    <property type="component" value="Unassembled WGS sequence"/>
</dbReference>
<organism evidence="1 2">
    <name type="scientific">Cryobacterium arcticum</name>
    <dbReference type="NCBI Taxonomy" id="670052"/>
    <lineage>
        <taxon>Bacteria</taxon>
        <taxon>Bacillati</taxon>
        <taxon>Actinomycetota</taxon>
        <taxon>Actinomycetes</taxon>
        <taxon>Micrococcales</taxon>
        <taxon>Microbacteriaceae</taxon>
        <taxon>Cryobacterium</taxon>
    </lineage>
</organism>
<comment type="caution">
    <text evidence="1">The sequence shown here is derived from an EMBL/GenBank/DDBJ whole genome shotgun (WGS) entry which is preliminary data.</text>
</comment>
<protein>
    <submittedName>
        <fullName evidence="1">DNA-binding protein</fullName>
    </submittedName>
</protein>
<dbReference type="EMBL" id="QHLY01000004">
    <property type="protein sequence ID" value="PXA72787.1"/>
    <property type="molecule type" value="Genomic_DNA"/>
</dbReference>